<dbReference type="AlphaFoldDB" id="A0A7H0Y1W2"/>
<dbReference type="RefSeq" id="WP_190296981.1">
    <property type="nucleotide sequence ID" value="NZ_CP061172.1"/>
</dbReference>
<evidence type="ECO:0000313" key="2">
    <source>
        <dbReference type="Proteomes" id="UP000516384"/>
    </source>
</evidence>
<protein>
    <submittedName>
        <fullName evidence="1">Uncharacterized protein</fullName>
    </submittedName>
</protein>
<organism evidence="1 2">
    <name type="scientific">Paenibacillus peoriae</name>
    <dbReference type="NCBI Taxonomy" id="59893"/>
    <lineage>
        <taxon>Bacteria</taxon>
        <taxon>Bacillati</taxon>
        <taxon>Bacillota</taxon>
        <taxon>Bacilli</taxon>
        <taxon>Bacillales</taxon>
        <taxon>Paenibacillaceae</taxon>
        <taxon>Paenibacillus</taxon>
    </lineage>
</organism>
<proteinExistence type="predicted"/>
<gene>
    <name evidence="1" type="ORF">IAQ67_14145</name>
</gene>
<dbReference type="EMBL" id="CP061172">
    <property type="protein sequence ID" value="QNR65070.1"/>
    <property type="molecule type" value="Genomic_DNA"/>
</dbReference>
<reference evidence="1 2" key="1">
    <citation type="submission" date="2020-09" db="EMBL/GenBank/DDBJ databases">
        <title>Characterization of Paenibacillus peoriae strain ZF390 with broad-spectrum antimicrobial activity as a potential biocontrol agent.</title>
        <authorList>
            <person name="Li L."/>
            <person name="Zhao Y."/>
            <person name="Li B."/>
            <person name="Xie X."/>
        </authorList>
    </citation>
    <scope>NUCLEOTIDE SEQUENCE [LARGE SCALE GENOMIC DNA]</scope>
    <source>
        <strain evidence="1 2">ZF390</strain>
    </source>
</reference>
<accession>A0A7H0Y1W2</accession>
<name>A0A7H0Y1W2_9BACL</name>
<dbReference type="Proteomes" id="UP000516384">
    <property type="component" value="Chromosome"/>
</dbReference>
<sequence length="484" mass="54201">MVIFNKYSSTNLYISDASNEDLGYWSAFVFMDPNPGDEKITLLNAFEYTKFYRCFFLFAPAPEGPLPTSINNILKKIRKFLENIELPRGILWMSDINQTEIRIDSWLTYDAANIGMRLPLSNSLYFGIDNEWGDVQLNESSELLQLELANSTLHFLSGNRSLARTNIAKIPFSGSKIGCLNFDMNIKTQYLNSHLMVGFHLGLHDGQIGHKDRLGLFPLIKSSSYNSFSFKITVDPCNLFADHVEPVCRTEFLFANTTRRSNFLSQFTTTTGVSVLLEPLTLSEKPARLRLTRTVNKSFIVASPDGDFVITADLGEGKKSTFDLMGGIFGTEGIRCFPNHVLRFKHGHSAFIVYLNGEKPTLEDEFVTAWVSFPGQTGTGNSVRYIGEPEGQIKYGQDNIVFPASALLGGVDPGYHLPSDCLFPVLPYNGVILGRSGSYFDKQNFIDIEKQVLFPTRRSIIIEAQRKESQPPMELSPTVGYGTT</sequence>
<evidence type="ECO:0000313" key="1">
    <source>
        <dbReference type="EMBL" id="QNR65070.1"/>
    </source>
</evidence>